<name>G2J8M4_9BURK</name>
<dbReference type="PIRSF" id="PIRSF019883">
    <property type="entry name" value="UCP019883"/>
    <property type="match status" value="1"/>
</dbReference>
<organism evidence="2 3">
    <name type="scientific">Candidatus Glomeribacter gigasporarum BEG34</name>
    <dbReference type="NCBI Taxonomy" id="1070319"/>
    <lineage>
        <taxon>Bacteria</taxon>
        <taxon>Pseudomonadati</taxon>
        <taxon>Pseudomonadota</taxon>
        <taxon>Betaproteobacteria</taxon>
        <taxon>Burkholderiales</taxon>
        <taxon>Burkholderiaceae</taxon>
        <taxon>Candidatus Glomeribacter</taxon>
    </lineage>
</organism>
<comment type="caution">
    <text evidence="2">The sequence shown here is derived from an EMBL/GenBank/DDBJ whole genome shotgun (WGS) entry which is preliminary data.</text>
</comment>
<evidence type="ECO:0000313" key="3">
    <source>
        <dbReference type="Proteomes" id="UP000054051"/>
    </source>
</evidence>
<proteinExistence type="predicted"/>
<accession>G2J8M4</accession>
<keyword evidence="1" id="KW-1133">Transmembrane helix</keyword>
<reference evidence="2 3" key="1">
    <citation type="submission" date="2011-08" db="EMBL/GenBank/DDBJ databases">
        <title>The genome of the obligate endobacterium of an arbuscular mycorrhizal fungus reveals an interphylum network of nutritional interactions.</title>
        <authorList>
            <person name="Ghignone S."/>
            <person name="Salvioli A."/>
            <person name="Anca I."/>
            <person name="Lumini E."/>
            <person name="Ortu G."/>
            <person name="Petiti L."/>
            <person name="Cruveiller S."/>
            <person name="Bianciotto V."/>
            <person name="Piffanelli P."/>
            <person name="Lanfranco L."/>
            <person name="Bonfante P."/>
        </authorList>
    </citation>
    <scope>NUCLEOTIDE SEQUENCE [LARGE SCALE GENOMIC DNA]</scope>
    <source>
        <strain evidence="2 3">BEG34</strain>
    </source>
</reference>
<dbReference type="InterPro" id="IPR016768">
    <property type="entry name" value="UCP019883"/>
</dbReference>
<dbReference type="eggNOG" id="ENOG5032Z6F">
    <property type="taxonomic scope" value="Bacteria"/>
</dbReference>
<dbReference type="Proteomes" id="UP000054051">
    <property type="component" value="Unassembled WGS sequence"/>
</dbReference>
<sequence>MSPAGIFIVLLAFVLANVPFLTQRMLGCLPIPRRCEGVRKHLGWQLAELLAFYCIVGAVSRVLEARAGAVFSQRWPFYVVTFCLFLIFAAPGFTVYYLLKPPHVNLYRDDA</sequence>
<dbReference type="RefSeq" id="WP_006682360.1">
    <property type="nucleotide sequence ID" value="NZ_CAFB01000037.1"/>
</dbReference>
<evidence type="ECO:0000313" key="2">
    <source>
        <dbReference type="EMBL" id="CCD29121.1"/>
    </source>
</evidence>
<dbReference type="OrthoDB" id="5785537at2"/>
<evidence type="ECO:0000256" key="1">
    <source>
        <dbReference type="SAM" id="Phobius"/>
    </source>
</evidence>
<dbReference type="AlphaFoldDB" id="G2J8M4"/>
<protein>
    <recommendedName>
        <fullName evidence="4">Transmembrane protein</fullName>
    </recommendedName>
</protein>
<keyword evidence="3" id="KW-1185">Reference proteome</keyword>
<feature type="transmembrane region" description="Helical" evidence="1">
    <location>
        <begin position="42"/>
        <end position="63"/>
    </location>
</feature>
<evidence type="ECO:0008006" key="4">
    <source>
        <dbReference type="Google" id="ProtNLM"/>
    </source>
</evidence>
<feature type="transmembrane region" description="Helical" evidence="1">
    <location>
        <begin position="6"/>
        <end position="22"/>
    </location>
</feature>
<keyword evidence="1" id="KW-0812">Transmembrane</keyword>
<keyword evidence="1" id="KW-0472">Membrane</keyword>
<gene>
    <name evidence="2" type="ORF">CAGGBEG34_200125</name>
</gene>
<dbReference type="STRING" id="1070319.CAGGBEG34_200125"/>
<dbReference type="EMBL" id="CAFB01000037">
    <property type="protein sequence ID" value="CCD29121.1"/>
    <property type="molecule type" value="Genomic_DNA"/>
</dbReference>
<dbReference type="Pfam" id="PF10993">
    <property type="entry name" value="DUF2818"/>
    <property type="match status" value="1"/>
</dbReference>
<feature type="transmembrane region" description="Helical" evidence="1">
    <location>
        <begin position="75"/>
        <end position="99"/>
    </location>
</feature>